<evidence type="ECO:0000313" key="2">
    <source>
        <dbReference type="Proteomes" id="UP000479710"/>
    </source>
</evidence>
<reference evidence="1 2" key="1">
    <citation type="submission" date="2019-11" db="EMBL/GenBank/DDBJ databases">
        <title>Whole genome sequence of Oryza granulata.</title>
        <authorList>
            <person name="Li W."/>
        </authorList>
    </citation>
    <scope>NUCLEOTIDE SEQUENCE [LARGE SCALE GENOMIC DNA]</scope>
    <source>
        <strain evidence="2">cv. Menghai</strain>
        <tissue evidence="1">Leaf</tissue>
    </source>
</reference>
<comment type="caution">
    <text evidence="1">The sequence shown here is derived from an EMBL/GenBank/DDBJ whole genome shotgun (WGS) entry which is preliminary data.</text>
</comment>
<organism evidence="1 2">
    <name type="scientific">Oryza meyeriana var. granulata</name>
    <dbReference type="NCBI Taxonomy" id="110450"/>
    <lineage>
        <taxon>Eukaryota</taxon>
        <taxon>Viridiplantae</taxon>
        <taxon>Streptophyta</taxon>
        <taxon>Embryophyta</taxon>
        <taxon>Tracheophyta</taxon>
        <taxon>Spermatophyta</taxon>
        <taxon>Magnoliopsida</taxon>
        <taxon>Liliopsida</taxon>
        <taxon>Poales</taxon>
        <taxon>Poaceae</taxon>
        <taxon>BOP clade</taxon>
        <taxon>Oryzoideae</taxon>
        <taxon>Oryzeae</taxon>
        <taxon>Oryzinae</taxon>
        <taxon>Oryza</taxon>
        <taxon>Oryza meyeriana</taxon>
    </lineage>
</organism>
<sequence>MPTTLLPSSLPANRASPAAHRSASVLLAGRLRLTCRPYTPTLPRPCSFGLCFPVRSGDFRAKARGKGTRIEDG</sequence>
<dbReference type="Proteomes" id="UP000479710">
    <property type="component" value="Unassembled WGS sequence"/>
</dbReference>
<protein>
    <submittedName>
        <fullName evidence="1">Uncharacterized protein</fullName>
    </submittedName>
</protein>
<keyword evidence="2" id="KW-1185">Reference proteome</keyword>
<gene>
    <name evidence="1" type="ORF">E2562_038971</name>
</gene>
<name>A0A6G1ECR0_9ORYZ</name>
<accession>A0A6G1ECR0</accession>
<dbReference type="EMBL" id="SPHZ02000004">
    <property type="protein sequence ID" value="KAF0922580.1"/>
    <property type="molecule type" value="Genomic_DNA"/>
</dbReference>
<dbReference type="AlphaFoldDB" id="A0A6G1ECR0"/>
<proteinExistence type="predicted"/>
<evidence type="ECO:0000313" key="1">
    <source>
        <dbReference type="EMBL" id="KAF0922580.1"/>
    </source>
</evidence>